<evidence type="ECO:0000259" key="13">
    <source>
        <dbReference type="PROSITE" id="PS50011"/>
    </source>
</evidence>
<evidence type="ECO:0000256" key="9">
    <source>
        <dbReference type="ARBA" id="ARBA00041823"/>
    </source>
</evidence>
<dbReference type="InParanoid" id="A8PX88"/>
<comment type="caution">
    <text evidence="14">The sequence shown here is derived from an EMBL/GenBank/DDBJ whole genome shotgun (WGS) entry which is preliminary data.</text>
</comment>
<dbReference type="SMART" id="SM00220">
    <property type="entry name" value="S_TKc"/>
    <property type="match status" value="1"/>
</dbReference>
<comment type="catalytic activity">
    <reaction evidence="11">
        <text>L-seryl-[protein] + ATP = O-phospho-L-seryl-[protein] + ADP + H(+)</text>
        <dbReference type="Rhea" id="RHEA:17989"/>
        <dbReference type="Rhea" id="RHEA-COMP:9863"/>
        <dbReference type="Rhea" id="RHEA-COMP:11604"/>
        <dbReference type="ChEBI" id="CHEBI:15378"/>
        <dbReference type="ChEBI" id="CHEBI:29999"/>
        <dbReference type="ChEBI" id="CHEBI:30616"/>
        <dbReference type="ChEBI" id="CHEBI:83421"/>
        <dbReference type="ChEBI" id="CHEBI:456216"/>
        <dbReference type="EC" id="2.7.11.22"/>
    </reaction>
</comment>
<dbReference type="VEuPathDB" id="FungiDB:MGL_1364"/>
<dbReference type="InterPro" id="IPR050108">
    <property type="entry name" value="CDK"/>
</dbReference>
<evidence type="ECO:0000256" key="5">
    <source>
        <dbReference type="ARBA" id="ARBA00022679"/>
    </source>
</evidence>
<dbReference type="EC" id="2.7.11.22" evidence="3"/>
<dbReference type="AlphaFoldDB" id="A8PX88"/>
<evidence type="ECO:0000256" key="3">
    <source>
        <dbReference type="ARBA" id="ARBA00012425"/>
    </source>
</evidence>
<organism evidence="14 15">
    <name type="scientific">Malassezia globosa (strain ATCC MYA-4612 / CBS 7966)</name>
    <name type="common">Dandruff-associated fungus</name>
    <dbReference type="NCBI Taxonomy" id="425265"/>
    <lineage>
        <taxon>Eukaryota</taxon>
        <taxon>Fungi</taxon>
        <taxon>Dikarya</taxon>
        <taxon>Basidiomycota</taxon>
        <taxon>Ustilaginomycotina</taxon>
        <taxon>Malasseziomycetes</taxon>
        <taxon>Malasseziales</taxon>
        <taxon>Malasseziaceae</taxon>
        <taxon>Malassezia</taxon>
    </lineage>
</organism>
<dbReference type="InterPro" id="IPR011009">
    <property type="entry name" value="Kinase-like_dom_sf"/>
</dbReference>
<dbReference type="SUPFAM" id="SSF56112">
    <property type="entry name" value="Protein kinase-like (PK-like)"/>
    <property type="match status" value="1"/>
</dbReference>
<evidence type="ECO:0000256" key="2">
    <source>
        <dbReference type="ARBA" id="ARBA00012409"/>
    </source>
</evidence>
<dbReference type="KEGG" id="mgl:MGL_1364"/>
<evidence type="ECO:0000256" key="4">
    <source>
        <dbReference type="ARBA" id="ARBA00022527"/>
    </source>
</evidence>
<evidence type="ECO:0000256" key="10">
    <source>
        <dbReference type="ARBA" id="ARBA00047811"/>
    </source>
</evidence>
<dbReference type="GO" id="GO:0004693">
    <property type="term" value="F:cyclin-dependent protein serine/threonine kinase activity"/>
    <property type="evidence" value="ECO:0007669"/>
    <property type="project" value="UniProtKB-EC"/>
</dbReference>
<dbReference type="InterPro" id="IPR008271">
    <property type="entry name" value="Ser/Thr_kinase_AS"/>
</dbReference>
<accession>A8PX88</accession>
<dbReference type="FunFam" id="1.10.510.10:FF:000624">
    <property type="entry name" value="Mitogen-activated protein kinase"/>
    <property type="match status" value="1"/>
</dbReference>
<dbReference type="GO" id="GO:0005524">
    <property type="term" value="F:ATP binding"/>
    <property type="evidence" value="ECO:0007669"/>
    <property type="project" value="UniProtKB-KW"/>
</dbReference>
<evidence type="ECO:0000256" key="1">
    <source>
        <dbReference type="ARBA" id="ARBA00006485"/>
    </source>
</evidence>
<name>A8PX88_MALGO</name>
<comment type="catalytic activity">
    <reaction evidence="12">
        <text>[DNA-directed RNA polymerase] + ATP = phospho-[DNA-directed RNA polymerase] + ADP + H(+)</text>
        <dbReference type="Rhea" id="RHEA:10216"/>
        <dbReference type="Rhea" id="RHEA-COMP:11321"/>
        <dbReference type="Rhea" id="RHEA-COMP:11322"/>
        <dbReference type="ChEBI" id="CHEBI:15378"/>
        <dbReference type="ChEBI" id="CHEBI:30616"/>
        <dbReference type="ChEBI" id="CHEBI:43176"/>
        <dbReference type="ChEBI" id="CHEBI:68546"/>
        <dbReference type="ChEBI" id="CHEBI:456216"/>
        <dbReference type="EC" id="2.7.11.23"/>
    </reaction>
</comment>
<keyword evidence="4" id="KW-0723">Serine/threonine-protein kinase</keyword>
<feature type="domain" description="Protein kinase" evidence="13">
    <location>
        <begin position="1"/>
        <end position="233"/>
    </location>
</feature>
<dbReference type="RefSeq" id="XP_001731181.1">
    <property type="nucleotide sequence ID" value="XM_001731129.1"/>
</dbReference>
<dbReference type="Gene3D" id="1.10.510.10">
    <property type="entry name" value="Transferase(Phosphotransferase) domain 1"/>
    <property type="match status" value="1"/>
</dbReference>
<comment type="similarity">
    <text evidence="1">Belongs to the protein kinase superfamily. CMGC Ser/Thr protein kinase family. CDC2/CDKX subfamily.</text>
</comment>
<keyword evidence="7" id="KW-0418">Kinase</keyword>
<gene>
    <name evidence="14" type="ORF">MGL_1364</name>
</gene>
<dbReference type="EMBL" id="AAYY01000004">
    <property type="protein sequence ID" value="EDP43967.1"/>
    <property type="molecule type" value="Genomic_DNA"/>
</dbReference>
<evidence type="ECO:0000313" key="14">
    <source>
        <dbReference type="EMBL" id="EDP43967.1"/>
    </source>
</evidence>
<dbReference type="Pfam" id="PF00069">
    <property type="entry name" value="Pkinase"/>
    <property type="match status" value="1"/>
</dbReference>
<dbReference type="InterPro" id="IPR000719">
    <property type="entry name" value="Prot_kinase_dom"/>
</dbReference>
<evidence type="ECO:0000256" key="6">
    <source>
        <dbReference type="ARBA" id="ARBA00022741"/>
    </source>
</evidence>
<comment type="catalytic activity">
    <reaction evidence="10">
        <text>L-threonyl-[protein] + ATP = O-phospho-L-threonyl-[protein] + ADP + H(+)</text>
        <dbReference type="Rhea" id="RHEA:46608"/>
        <dbReference type="Rhea" id="RHEA-COMP:11060"/>
        <dbReference type="Rhea" id="RHEA-COMP:11605"/>
        <dbReference type="ChEBI" id="CHEBI:15378"/>
        <dbReference type="ChEBI" id="CHEBI:30013"/>
        <dbReference type="ChEBI" id="CHEBI:30616"/>
        <dbReference type="ChEBI" id="CHEBI:61977"/>
        <dbReference type="ChEBI" id="CHEBI:456216"/>
        <dbReference type="EC" id="2.7.11.22"/>
    </reaction>
</comment>
<dbReference type="EC" id="2.7.11.23" evidence="2"/>
<evidence type="ECO:0000256" key="8">
    <source>
        <dbReference type="ARBA" id="ARBA00022840"/>
    </source>
</evidence>
<dbReference type="GO" id="GO:0008353">
    <property type="term" value="F:RNA polymerase II CTD heptapeptide repeat kinase activity"/>
    <property type="evidence" value="ECO:0007669"/>
    <property type="project" value="UniProtKB-EC"/>
</dbReference>
<dbReference type="PANTHER" id="PTHR24056">
    <property type="entry name" value="CELL DIVISION PROTEIN KINASE"/>
    <property type="match status" value="1"/>
</dbReference>
<keyword evidence="8" id="KW-0067">ATP-binding</keyword>
<sequence>MHRGISQSAIREIALNRELRHENIVWLREVMLEHHSIFLVFEYVEHDMLQIIHYHLSVLRKPLDGVMIKSLIWQLLRGIQYLHENWIMHRDLKPANILMTSQGVVKIGDLGLARIYSDPMVSLYSTDMVVVTIWYRAPELLLGARHYTDGIDMWAIGCIWGELLALRPMFKGEEVRSWSKGASIPLQTIPSTMYQWYVERAGTSKGFHLFERLLRYDPEQRISAADALSHSWFREDPLPKRT</sequence>
<evidence type="ECO:0000256" key="7">
    <source>
        <dbReference type="ARBA" id="ARBA00022777"/>
    </source>
</evidence>
<dbReference type="GeneID" id="5855488"/>
<evidence type="ECO:0000313" key="15">
    <source>
        <dbReference type="Proteomes" id="UP000008837"/>
    </source>
</evidence>
<dbReference type="PROSITE" id="PS00108">
    <property type="entry name" value="PROTEIN_KINASE_ST"/>
    <property type="match status" value="1"/>
</dbReference>
<reference evidence="14 15" key="1">
    <citation type="journal article" date="2007" name="Proc. Natl. Acad. Sci. U.S.A.">
        <title>Dandruff-associated Malassezia genomes reveal convergent and divergent virulence traits shared with plant and human fungal pathogens.</title>
        <authorList>
            <person name="Xu J."/>
            <person name="Saunders C.W."/>
            <person name="Hu P."/>
            <person name="Grant R.A."/>
            <person name="Boekhout T."/>
            <person name="Kuramae E.E."/>
            <person name="Kronstad J.W."/>
            <person name="Deangelis Y.M."/>
            <person name="Reeder N.L."/>
            <person name="Johnstone K.R."/>
            <person name="Leland M."/>
            <person name="Fieno A.M."/>
            <person name="Begley W.M."/>
            <person name="Sun Y."/>
            <person name="Lacey M.P."/>
            <person name="Chaudhary T."/>
            <person name="Keough T."/>
            <person name="Chu L."/>
            <person name="Sears R."/>
            <person name="Yuan B."/>
            <person name="Dawson T.L.Jr."/>
        </authorList>
    </citation>
    <scope>NUCLEOTIDE SEQUENCE [LARGE SCALE GENOMIC DNA]</scope>
    <source>
        <strain evidence="15">ATCC MYA-4612 / CBS 7966</strain>
    </source>
</reference>
<evidence type="ECO:0000256" key="11">
    <source>
        <dbReference type="ARBA" id="ARBA00048367"/>
    </source>
</evidence>
<keyword evidence="15" id="KW-1185">Reference proteome</keyword>
<protein>
    <recommendedName>
        <fullName evidence="9">Cyclin-dependent kinase 8</fullName>
        <ecNumber evidence="3">2.7.11.22</ecNumber>
        <ecNumber evidence="2">2.7.11.23</ecNumber>
    </recommendedName>
</protein>
<dbReference type="Gene3D" id="3.30.200.20">
    <property type="entry name" value="Phosphorylase Kinase, domain 1"/>
    <property type="match status" value="1"/>
</dbReference>
<evidence type="ECO:0000256" key="12">
    <source>
        <dbReference type="ARBA" id="ARBA00049280"/>
    </source>
</evidence>
<keyword evidence="5" id="KW-0808">Transferase</keyword>
<dbReference type="PANTHER" id="PTHR24056:SF495">
    <property type="entry name" value="CYCLIN-DEPENDENT KINASE 8-RELATED"/>
    <property type="match status" value="1"/>
</dbReference>
<dbReference type="OrthoDB" id="6284126at2759"/>
<dbReference type="PROSITE" id="PS50011">
    <property type="entry name" value="PROTEIN_KINASE_DOM"/>
    <property type="match status" value="1"/>
</dbReference>
<proteinExistence type="inferred from homology"/>
<keyword evidence="6" id="KW-0547">Nucleotide-binding</keyword>
<dbReference type="FunCoup" id="A8PX88">
    <property type="interactions" value="665"/>
</dbReference>
<dbReference type="GO" id="GO:0016592">
    <property type="term" value="C:mediator complex"/>
    <property type="evidence" value="ECO:0007669"/>
    <property type="project" value="TreeGrafter"/>
</dbReference>
<dbReference type="STRING" id="425265.A8PX88"/>
<dbReference type="Proteomes" id="UP000008837">
    <property type="component" value="Unassembled WGS sequence"/>
</dbReference>